<accession>A0A0F9RSH3</accession>
<reference evidence="1" key="1">
    <citation type="journal article" date="2015" name="Nature">
        <title>Complex archaea that bridge the gap between prokaryotes and eukaryotes.</title>
        <authorList>
            <person name="Spang A."/>
            <person name="Saw J.H."/>
            <person name="Jorgensen S.L."/>
            <person name="Zaremba-Niedzwiedzka K."/>
            <person name="Martijn J."/>
            <person name="Lind A.E."/>
            <person name="van Eijk R."/>
            <person name="Schleper C."/>
            <person name="Guy L."/>
            <person name="Ettema T.J."/>
        </authorList>
    </citation>
    <scope>NUCLEOTIDE SEQUENCE</scope>
</reference>
<protein>
    <submittedName>
        <fullName evidence="1">Uncharacterized protein</fullName>
    </submittedName>
</protein>
<organism evidence="1">
    <name type="scientific">marine sediment metagenome</name>
    <dbReference type="NCBI Taxonomy" id="412755"/>
    <lineage>
        <taxon>unclassified sequences</taxon>
        <taxon>metagenomes</taxon>
        <taxon>ecological metagenomes</taxon>
    </lineage>
</organism>
<comment type="caution">
    <text evidence="1">The sequence shown here is derived from an EMBL/GenBank/DDBJ whole genome shotgun (WGS) entry which is preliminary data.</text>
</comment>
<evidence type="ECO:0000313" key="1">
    <source>
        <dbReference type="EMBL" id="KKN52777.1"/>
    </source>
</evidence>
<sequence>MSKRVSIMPSESPLSYQKNAIRIIIPGEVIPSSNSFYSIHWASRKRLIKQWYVWLRHYSKPEDWIEQPKVKFNVSIIRYSPRLIEDLANLIHSADKLILDNIKSKVLRRLPLGRKLNGKPSYSLRPYITTGLIFDDSVNYVDFKCIQIKTNTKHKKMEIIVERI</sequence>
<gene>
    <name evidence="1" type="ORF">LCGC14_0608950</name>
</gene>
<dbReference type="EMBL" id="LAZR01001004">
    <property type="protein sequence ID" value="KKN52777.1"/>
    <property type="molecule type" value="Genomic_DNA"/>
</dbReference>
<dbReference type="AlphaFoldDB" id="A0A0F9RSH3"/>
<proteinExistence type="predicted"/>
<name>A0A0F9RSH3_9ZZZZ</name>